<proteinExistence type="inferred from homology"/>
<evidence type="ECO:0000256" key="13">
    <source>
        <dbReference type="SAM" id="MobiDB-lite"/>
    </source>
</evidence>
<evidence type="ECO:0000256" key="1">
    <source>
        <dbReference type="ARBA" id="ARBA00004651"/>
    </source>
</evidence>
<evidence type="ECO:0000256" key="3">
    <source>
        <dbReference type="ARBA" id="ARBA00022448"/>
    </source>
</evidence>
<dbReference type="CDD" id="cd18577">
    <property type="entry name" value="ABC_6TM_Pgp_ABCB1_D1_like"/>
    <property type="match status" value="1"/>
</dbReference>
<evidence type="ECO:0000256" key="4">
    <source>
        <dbReference type="ARBA" id="ARBA00022475"/>
    </source>
</evidence>
<dbReference type="PANTHER" id="PTHR43394:SF27">
    <property type="entry name" value="ATP-DEPENDENT TRANSLOCASE ABCB1-LIKE"/>
    <property type="match status" value="1"/>
</dbReference>
<dbReference type="Pfam" id="PF00005">
    <property type="entry name" value="ABC_tran"/>
    <property type="match status" value="2"/>
</dbReference>
<comment type="similarity">
    <text evidence="2">Belongs to the ABC transporter superfamily. ABCB family. Multidrug resistance exporter (TC 3.A.1.201) subfamily.</text>
</comment>
<feature type="domain" description="ABC transporter" evidence="15">
    <location>
        <begin position="392"/>
        <end position="628"/>
    </location>
</feature>
<feature type="transmembrane region" description="Helical" evidence="14">
    <location>
        <begin position="213"/>
        <end position="231"/>
    </location>
</feature>
<feature type="transmembrane region" description="Helical" evidence="14">
    <location>
        <begin position="927"/>
        <end position="951"/>
    </location>
</feature>
<dbReference type="PROSITE" id="PS50893">
    <property type="entry name" value="ABC_TRANSPORTER_2"/>
    <property type="match status" value="2"/>
</dbReference>
<dbReference type="InterPro" id="IPR017871">
    <property type="entry name" value="ABC_transporter-like_CS"/>
</dbReference>
<evidence type="ECO:0000256" key="10">
    <source>
        <dbReference type="ARBA" id="ARBA00022989"/>
    </source>
</evidence>
<dbReference type="InterPro" id="IPR003439">
    <property type="entry name" value="ABC_transporter-like_ATP-bd"/>
</dbReference>
<name>A0A7I8VRN1_9ANNE</name>
<feature type="transmembrane region" description="Helical" evidence="14">
    <location>
        <begin position="114"/>
        <end position="137"/>
    </location>
</feature>
<evidence type="ECO:0000256" key="14">
    <source>
        <dbReference type="SAM" id="Phobius"/>
    </source>
</evidence>
<comment type="caution">
    <text evidence="17">The sequence shown here is derived from an EMBL/GenBank/DDBJ whole genome shotgun (WGS) entry which is preliminary data.</text>
</comment>
<dbReference type="Proteomes" id="UP000549394">
    <property type="component" value="Unassembled WGS sequence"/>
</dbReference>
<dbReference type="AlphaFoldDB" id="A0A7I8VRN1"/>
<feature type="transmembrane region" description="Helical" evidence="14">
    <location>
        <begin position="189"/>
        <end position="207"/>
    </location>
</feature>
<dbReference type="GO" id="GO:0005743">
    <property type="term" value="C:mitochondrial inner membrane"/>
    <property type="evidence" value="ECO:0007669"/>
    <property type="project" value="TreeGrafter"/>
</dbReference>
<dbReference type="OrthoDB" id="6500128at2759"/>
<dbReference type="InterPro" id="IPR011527">
    <property type="entry name" value="ABC1_TM_dom"/>
</dbReference>
<keyword evidence="11 14" id="KW-0472">Membrane</keyword>
<dbReference type="PROSITE" id="PS00211">
    <property type="entry name" value="ABC_TRANSPORTER_1"/>
    <property type="match status" value="2"/>
</dbReference>
<evidence type="ECO:0000259" key="16">
    <source>
        <dbReference type="PROSITE" id="PS50929"/>
    </source>
</evidence>
<dbReference type="FunFam" id="1.20.1560.10:FF:000018">
    <property type="entry name" value="ATP-binding cassette subfamily B member 11"/>
    <property type="match status" value="1"/>
</dbReference>
<keyword evidence="5 14" id="KW-0812">Transmembrane</keyword>
<dbReference type="PROSITE" id="PS50929">
    <property type="entry name" value="ABC_TM1F"/>
    <property type="match status" value="2"/>
</dbReference>
<dbReference type="InterPro" id="IPR027417">
    <property type="entry name" value="P-loop_NTPase"/>
</dbReference>
<dbReference type="GO" id="GO:0016887">
    <property type="term" value="F:ATP hydrolysis activity"/>
    <property type="evidence" value="ECO:0007669"/>
    <property type="project" value="InterPro"/>
</dbReference>
<organism evidence="17 18">
    <name type="scientific">Dimorphilus gyrociliatus</name>
    <dbReference type="NCBI Taxonomy" id="2664684"/>
    <lineage>
        <taxon>Eukaryota</taxon>
        <taxon>Metazoa</taxon>
        <taxon>Spiralia</taxon>
        <taxon>Lophotrochozoa</taxon>
        <taxon>Annelida</taxon>
        <taxon>Polychaeta</taxon>
        <taxon>Polychaeta incertae sedis</taxon>
        <taxon>Dinophilidae</taxon>
        <taxon>Dimorphilus</taxon>
    </lineage>
</organism>
<feature type="transmembrane region" description="Helical" evidence="14">
    <location>
        <begin position="845"/>
        <end position="862"/>
    </location>
</feature>
<dbReference type="EMBL" id="CAJFCJ010000007">
    <property type="protein sequence ID" value="CAD5117246.1"/>
    <property type="molecule type" value="Genomic_DNA"/>
</dbReference>
<dbReference type="Gene3D" id="3.40.50.300">
    <property type="entry name" value="P-loop containing nucleotide triphosphate hydrolases"/>
    <property type="match status" value="2"/>
</dbReference>
<keyword evidence="10 14" id="KW-1133">Transmembrane helix</keyword>
<evidence type="ECO:0000256" key="5">
    <source>
        <dbReference type="ARBA" id="ARBA00022692"/>
    </source>
</evidence>
<keyword evidence="3" id="KW-0813">Transport</keyword>
<gene>
    <name evidence="17" type="ORF">DGYR_LOCUS5793</name>
</gene>
<dbReference type="GO" id="GO:0015421">
    <property type="term" value="F:ABC-type oligopeptide transporter activity"/>
    <property type="evidence" value="ECO:0007669"/>
    <property type="project" value="TreeGrafter"/>
</dbReference>
<dbReference type="FunFam" id="3.40.50.300:FF:000479">
    <property type="entry name" value="Multidrug resistance protein 1A"/>
    <property type="match status" value="1"/>
</dbReference>
<dbReference type="InterPro" id="IPR039421">
    <property type="entry name" value="Type_1_exporter"/>
</dbReference>
<comment type="subcellular location">
    <subcellularLocation>
        <location evidence="1">Cell membrane</location>
        <topology evidence="1">Multi-pass membrane protein</topology>
    </subcellularLocation>
</comment>
<dbReference type="PANTHER" id="PTHR43394">
    <property type="entry name" value="ATP-DEPENDENT PERMEASE MDL1, MITOCHONDRIAL"/>
    <property type="match status" value="1"/>
</dbReference>
<dbReference type="InterPro" id="IPR036640">
    <property type="entry name" value="ABC1_TM_sf"/>
</dbReference>
<evidence type="ECO:0000259" key="15">
    <source>
        <dbReference type="PROSITE" id="PS50893"/>
    </source>
</evidence>
<feature type="domain" description="ABC transmembrane type-1" evidence="16">
    <location>
        <begin position="701"/>
        <end position="988"/>
    </location>
</feature>
<feature type="domain" description="ABC transmembrane type-1" evidence="16">
    <location>
        <begin position="50"/>
        <end position="356"/>
    </location>
</feature>
<feature type="region of interest" description="Disordered" evidence="13">
    <location>
        <begin position="1"/>
        <end position="27"/>
    </location>
</feature>
<evidence type="ECO:0000256" key="12">
    <source>
        <dbReference type="ARBA" id="ARBA00023180"/>
    </source>
</evidence>
<dbReference type="SMART" id="SM00382">
    <property type="entry name" value="AAA"/>
    <property type="match status" value="2"/>
</dbReference>
<dbReference type="GO" id="GO:0090374">
    <property type="term" value="P:oligopeptide export from mitochondrion"/>
    <property type="evidence" value="ECO:0007669"/>
    <property type="project" value="TreeGrafter"/>
</dbReference>
<dbReference type="Pfam" id="PF00664">
    <property type="entry name" value="ABC_membrane"/>
    <property type="match status" value="2"/>
</dbReference>
<evidence type="ECO:0000256" key="6">
    <source>
        <dbReference type="ARBA" id="ARBA00022737"/>
    </source>
</evidence>
<accession>A0A7I8VRN1</accession>
<dbReference type="FunFam" id="1.20.1560.10:FF:000046">
    <property type="entry name" value="ATP-binding cassette subfamily B member 11"/>
    <property type="match status" value="1"/>
</dbReference>
<dbReference type="FunFam" id="3.40.50.300:FF:000205">
    <property type="entry name" value="ABC transporter B family member 4"/>
    <property type="match status" value="1"/>
</dbReference>
<evidence type="ECO:0000256" key="9">
    <source>
        <dbReference type="ARBA" id="ARBA00022967"/>
    </source>
</evidence>
<dbReference type="Gene3D" id="1.20.1560.10">
    <property type="entry name" value="ABC transporter type 1, transmembrane domain"/>
    <property type="match status" value="1"/>
</dbReference>
<keyword evidence="4" id="KW-1003">Cell membrane</keyword>
<evidence type="ECO:0000256" key="8">
    <source>
        <dbReference type="ARBA" id="ARBA00022840"/>
    </source>
</evidence>
<dbReference type="InterPro" id="IPR003593">
    <property type="entry name" value="AAA+_ATPase"/>
</dbReference>
<feature type="transmembrane region" description="Helical" evidence="14">
    <location>
        <begin position="47"/>
        <end position="70"/>
    </location>
</feature>
<keyword evidence="6" id="KW-0677">Repeat</keyword>
<dbReference type="SUPFAM" id="SSF90123">
    <property type="entry name" value="ABC transporter transmembrane region"/>
    <property type="match status" value="2"/>
</dbReference>
<keyword evidence="8" id="KW-0067">ATP-binding</keyword>
<feature type="transmembrane region" description="Helical" evidence="14">
    <location>
        <begin position="292"/>
        <end position="315"/>
    </location>
</feature>
<dbReference type="GO" id="GO:0005524">
    <property type="term" value="F:ATP binding"/>
    <property type="evidence" value="ECO:0007669"/>
    <property type="project" value="UniProtKB-KW"/>
</dbReference>
<feature type="transmembrane region" description="Helical" evidence="14">
    <location>
        <begin position="821"/>
        <end position="839"/>
    </location>
</feature>
<keyword evidence="7" id="KW-0547">Nucleotide-binding</keyword>
<evidence type="ECO:0000256" key="11">
    <source>
        <dbReference type="ARBA" id="ARBA00023136"/>
    </source>
</evidence>
<feature type="transmembrane region" description="Helical" evidence="14">
    <location>
        <begin position="327"/>
        <end position="348"/>
    </location>
</feature>
<feature type="transmembrane region" description="Helical" evidence="14">
    <location>
        <begin position="742"/>
        <end position="760"/>
    </location>
</feature>
<dbReference type="GO" id="GO:0005886">
    <property type="term" value="C:plasma membrane"/>
    <property type="evidence" value="ECO:0007669"/>
    <property type="project" value="UniProtKB-SubCell"/>
</dbReference>
<keyword evidence="9" id="KW-1278">Translocase</keyword>
<reference evidence="17 18" key="1">
    <citation type="submission" date="2020-08" db="EMBL/GenBank/DDBJ databases">
        <authorList>
            <person name="Hejnol A."/>
        </authorList>
    </citation>
    <scope>NUCLEOTIDE SEQUENCE [LARGE SCALE GENOMIC DNA]</scope>
</reference>
<sequence>MKKSVEISHASAKADSEPKNNDEKQETEANAVGLGELFRFADSKDKVCMILGTLAGCAHGSALPLMILVFGNMTDLFIGSANQAANQTSNNTISTNMPPMNNNGTLVKEMGKYAIYYTIIGACVLLIGYLQISLWMISSNRQSQRIRVALFNSIMKQEIGWFDTHESGELNSRLADDVTKIQEGIGDKLAMFFQWFCAFLTGVIMGFAHGWKLTLVILAVSPALAGAAFVMSKVGAWMTNKELNAYAKAGSIAEEVLGAIRTVTSFSGQKKECIRYNSELENAKGFGIRKGFVNGGSIGLVFLIMFSSYGLAFWYGSRLVRQDEYSAGKLLIVFFSVLIGAFSLGNAAPNLQHLATARGAAHAIFRIIDNKPSIDSSSKSGKKISGGLRGDVKFLNIKFSYPSRPDVVVLDGLHLVAEVGKTTALVGSSGCGKSTTIQLLQRFYDPCAGNIYIDDINIKEYNLKWLRQQIGVVSQEPILFATTIMENIRFGREDASEEDIYKAAKEANAYDFIMQLPKKFQTLAGERGAQLSGGQKQRIAIARALVRNPRILLLDEATSALDTESEATVQAALDKARSGRTTFVIAHRLSTVKTADTIAGFRNGRIVEYGTHEELMKIEKGVYYQLVTTQTNKRNEELYDIEEYTEDTKEENAINRQFSQKVKRMRSISSGDDIPEENDDLPEASFKRIMKLNRTEWPFIVTGCLGALISGGVQPAFAIIFSEILGVFSITDLKEQEKEANKFSGLFVAIGAVAGLAMFLQSASFSKSGEILTLRLRRMAFKALMSQEIAYFDDKKNNLGALTTRLATDASAVQGATGARLGTIIQSFCSIVTGLVIGFVFSWKLSLLICGFAPFMMIGGFIQMRVMTGGAKGDKEALEEAGKISVEAIENIRTVVTLTKEDFFIKNYNEQTQLPMKRNLKSAHIQGIAYSFSQSIIFFAYAACFSLGAYLIEKDNLEYQNMFKVISAIVFGAMAVGQASSFAPDYGKAKVSAAKLFDLFDRKTEIDSFSTEGLKLDRLVGHIRFNKCNFSYPSRISTPILRNLDLEILPGKTTALVGSSGCGKSTTISLLERFYNPLEGSIQFDGQDIKSFQTHWFRSIIGLVQQEPILFDTSIKENIAYGDNERDVSMDEIINAAKSANIHDFISSLPLGYDTNVGDKGAQLSGGQKQRIAIARALIRNPKVLLLDEATSALDTESEKVVQEALDKARLGRTCVVIAHRLSTIHNADKIIVLKNGQVEEEGTHHELMANKNIYYKLNVAQTSRK</sequence>
<dbReference type="CDD" id="cd03249">
    <property type="entry name" value="ABC_MTABC3_MDL1_MDL2"/>
    <property type="match status" value="2"/>
</dbReference>
<keyword evidence="12" id="KW-0325">Glycoprotein</keyword>
<evidence type="ECO:0000256" key="2">
    <source>
        <dbReference type="ARBA" id="ARBA00007577"/>
    </source>
</evidence>
<feature type="domain" description="ABC transporter" evidence="15">
    <location>
        <begin position="1023"/>
        <end position="1261"/>
    </location>
</feature>
<evidence type="ECO:0000313" key="18">
    <source>
        <dbReference type="Proteomes" id="UP000549394"/>
    </source>
</evidence>
<protein>
    <submittedName>
        <fullName evidence="17">DgyrCDS6041</fullName>
    </submittedName>
</protein>
<dbReference type="CDD" id="cd18578">
    <property type="entry name" value="ABC_6TM_Pgp_ABCB1_D2_like"/>
    <property type="match status" value="1"/>
</dbReference>
<evidence type="ECO:0000256" key="7">
    <source>
        <dbReference type="ARBA" id="ARBA00022741"/>
    </source>
</evidence>
<evidence type="ECO:0000313" key="17">
    <source>
        <dbReference type="EMBL" id="CAD5117246.1"/>
    </source>
</evidence>
<dbReference type="SUPFAM" id="SSF52540">
    <property type="entry name" value="P-loop containing nucleoside triphosphate hydrolases"/>
    <property type="match status" value="2"/>
</dbReference>
<keyword evidence="18" id="KW-1185">Reference proteome</keyword>
<feature type="transmembrane region" description="Helical" evidence="14">
    <location>
        <begin position="963"/>
        <end position="983"/>
    </location>
</feature>